<dbReference type="eggNOG" id="COG3182">
    <property type="taxonomic scope" value="Bacteria"/>
</dbReference>
<protein>
    <submittedName>
        <fullName evidence="3">PepSY-associated TM region</fullName>
    </submittedName>
</protein>
<keyword evidence="1" id="KW-0812">Transmembrane</keyword>
<keyword evidence="1" id="KW-1133">Transmembrane helix</keyword>
<sequence>MTEMTPCAASAALYRAMWRWHFIAGLVILPFVVILAITGAIYLFKDEINDAAHSRLRFVEPTSSQLTLTVLAAAVLDAHPGEVKAYTPPAAANRSAEVDILGEDGLKDTIFVNP</sequence>
<evidence type="ECO:0000313" key="2">
    <source>
        <dbReference type="EMBL" id="KGJ03169.1"/>
    </source>
</evidence>
<dbReference type="PANTHER" id="PTHR34219:SF1">
    <property type="entry name" value="PEPSY DOMAIN-CONTAINING PROTEIN"/>
    <property type="match status" value="1"/>
</dbReference>
<dbReference type="PANTHER" id="PTHR34219">
    <property type="entry name" value="IRON-REGULATED INNER MEMBRANE PROTEIN-RELATED"/>
    <property type="match status" value="1"/>
</dbReference>
<dbReference type="Proteomes" id="UP000029846">
    <property type="component" value="Unassembled WGS sequence"/>
</dbReference>
<keyword evidence="1" id="KW-0472">Membrane</keyword>
<evidence type="ECO:0000313" key="3">
    <source>
        <dbReference type="EMBL" id="SFA59190.1"/>
    </source>
</evidence>
<organism evidence="2 4">
    <name type="scientific">Paracoccus halophilus</name>
    <dbReference type="NCBI Taxonomy" id="376733"/>
    <lineage>
        <taxon>Bacteria</taxon>
        <taxon>Pseudomonadati</taxon>
        <taxon>Pseudomonadota</taxon>
        <taxon>Alphaproteobacteria</taxon>
        <taxon>Rhodobacterales</taxon>
        <taxon>Paracoccaceae</taxon>
        <taxon>Paracoccus</taxon>
    </lineage>
</organism>
<dbReference type="EMBL" id="FOJO01000023">
    <property type="protein sequence ID" value="SFA59190.1"/>
    <property type="molecule type" value="Genomic_DNA"/>
</dbReference>
<accession>A0A099EY76</accession>
<evidence type="ECO:0000256" key="1">
    <source>
        <dbReference type="SAM" id="Phobius"/>
    </source>
</evidence>
<reference evidence="3 5" key="3">
    <citation type="submission" date="2016-10" db="EMBL/GenBank/DDBJ databases">
        <authorList>
            <person name="de Groot N.N."/>
        </authorList>
    </citation>
    <scope>NUCLEOTIDE SEQUENCE [LARGE SCALE GENOMIC DNA]</scope>
    <source>
        <strain evidence="3 5">CGMCC 1.6117</strain>
    </source>
</reference>
<dbReference type="InterPro" id="IPR005625">
    <property type="entry name" value="PepSY-ass_TM"/>
</dbReference>
<proteinExistence type="predicted"/>
<reference evidence="2 4" key="1">
    <citation type="submission" date="2014-09" db="EMBL/GenBank/DDBJ databases">
        <authorList>
            <person name="McGinnis J.M."/>
            <person name="Wolfgang W.J."/>
        </authorList>
    </citation>
    <scope>NUCLEOTIDE SEQUENCE [LARGE SCALE GENOMIC DNA]</scope>
    <source>
        <strain evidence="2 4">JCM 14014</strain>
    </source>
</reference>
<keyword evidence="4" id="KW-1185">Reference proteome</keyword>
<evidence type="ECO:0000313" key="5">
    <source>
        <dbReference type="Proteomes" id="UP000182312"/>
    </source>
</evidence>
<dbReference type="EMBL" id="JRKN01000025">
    <property type="protein sequence ID" value="KGJ03169.1"/>
    <property type="molecule type" value="Genomic_DNA"/>
</dbReference>
<dbReference type="AlphaFoldDB" id="A0A099EY76"/>
<gene>
    <name evidence="2" type="ORF">IT41_15180</name>
    <name evidence="3" type="ORF">SAMN04487972_12335</name>
</gene>
<dbReference type="Proteomes" id="UP000182312">
    <property type="component" value="Unassembled WGS sequence"/>
</dbReference>
<dbReference type="Pfam" id="PF03929">
    <property type="entry name" value="PepSY_TM"/>
    <property type="match status" value="1"/>
</dbReference>
<reference evidence="2 4" key="2">
    <citation type="submission" date="2014-10" db="EMBL/GenBank/DDBJ databases">
        <title>Paracoccus sanguinis sp. nov., isolated from clinical specimens of New York State patients.</title>
        <authorList>
            <person name="Mingle L.A."/>
            <person name="Cole J.A."/>
            <person name="Lapierre P."/>
            <person name="Musser K.A."/>
        </authorList>
    </citation>
    <scope>NUCLEOTIDE SEQUENCE [LARGE SCALE GENOMIC DNA]</scope>
    <source>
        <strain evidence="2 4">JCM 14014</strain>
    </source>
</reference>
<evidence type="ECO:0000313" key="4">
    <source>
        <dbReference type="Proteomes" id="UP000029846"/>
    </source>
</evidence>
<name>A0A099EY76_9RHOB</name>
<feature type="transmembrane region" description="Helical" evidence="1">
    <location>
        <begin position="20"/>
        <end position="44"/>
    </location>
</feature>
<dbReference type="RefSeq" id="WP_036742767.1">
    <property type="nucleotide sequence ID" value="NZ_FOJO01000023.1"/>
</dbReference>